<dbReference type="EMBL" id="CP019239">
    <property type="protein sequence ID" value="APW43064.1"/>
    <property type="molecule type" value="Genomic_DNA"/>
</dbReference>
<dbReference type="InterPro" id="IPR018704">
    <property type="entry name" value="SecYEG/CpoB_TPR"/>
</dbReference>
<evidence type="ECO:0000256" key="6">
    <source>
        <dbReference type="ARBA" id="ARBA00023186"/>
    </source>
</evidence>
<keyword evidence="2" id="KW-1003">Cell membrane</keyword>
<evidence type="ECO:0000259" key="10">
    <source>
        <dbReference type="Pfam" id="PF09976"/>
    </source>
</evidence>
<organism evidence="11 12">
    <name type="scientific">Rhodoferax saidenbachensis</name>
    <dbReference type="NCBI Taxonomy" id="1484693"/>
    <lineage>
        <taxon>Bacteria</taxon>
        <taxon>Pseudomonadati</taxon>
        <taxon>Pseudomonadota</taxon>
        <taxon>Betaproteobacteria</taxon>
        <taxon>Burkholderiales</taxon>
        <taxon>Comamonadaceae</taxon>
        <taxon>Rhodoferax</taxon>
    </lineage>
</organism>
<dbReference type="PANTHER" id="PTHR38035:SF1">
    <property type="entry name" value="ANCILLARY SECYEG TRANSLOCON SUBUNIT"/>
    <property type="match status" value="1"/>
</dbReference>
<dbReference type="eggNOG" id="COG2976">
    <property type="taxonomic scope" value="Bacteria"/>
</dbReference>
<dbReference type="GO" id="GO:0005886">
    <property type="term" value="C:plasma membrane"/>
    <property type="evidence" value="ECO:0007669"/>
    <property type="project" value="UniProtKB-SubCell"/>
</dbReference>
<dbReference type="RefSeq" id="WP_029706966.1">
    <property type="nucleotide sequence ID" value="NZ_CP019239.1"/>
</dbReference>
<evidence type="ECO:0000313" key="12">
    <source>
        <dbReference type="Proteomes" id="UP000186110"/>
    </source>
</evidence>
<gene>
    <name evidence="11" type="ORF">RS694_11340</name>
</gene>
<protein>
    <recommendedName>
        <fullName evidence="8">Ancillary SecYEG translocon subunit</fullName>
    </recommendedName>
</protein>
<dbReference type="PIRSF" id="PIRSF006170">
    <property type="entry name" value="YfgM"/>
    <property type="match status" value="1"/>
</dbReference>
<evidence type="ECO:0000256" key="7">
    <source>
        <dbReference type="ARBA" id="ARBA00024197"/>
    </source>
</evidence>
<name>A0A1P8KAM6_9BURK</name>
<evidence type="ECO:0000256" key="3">
    <source>
        <dbReference type="ARBA" id="ARBA00022692"/>
    </source>
</evidence>
<dbReference type="Pfam" id="PF09976">
    <property type="entry name" value="TPR_21"/>
    <property type="match status" value="1"/>
</dbReference>
<dbReference type="Proteomes" id="UP000186110">
    <property type="component" value="Chromosome"/>
</dbReference>
<keyword evidence="5 9" id="KW-0472">Membrane</keyword>
<dbReference type="PROSITE" id="PS50096">
    <property type="entry name" value="IQ"/>
    <property type="match status" value="1"/>
</dbReference>
<evidence type="ECO:0000256" key="8">
    <source>
        <dbReference type="ARBA" id="ARBA00024235"/>
    </source>
</evidence>
<comment type="similarity">
    <text evidence="7">Belongs to the YfgM family.</text>
</comment>
<feature type="transmembrane region" description="Helical" evidence="9">
    <location>
        <begin position="20"/>
        <end position="41"/>
    </location>
</feature>
<dbReference type="STRING" id="1484693.RS694_11340"/>
<evidence type="ECO:0000256" key="1">
    <source>
        <dbReference type="ARBA" id="ARBA00004401"/>
    </source>
</evidence>
<evidence type="ECO:0000256" key="4">
    <source>
        <dbReference type="ARBA" id="ARBA00022989"/>
    </source>
</evidence>
<reference evidence="11 12" key="1">
    <citation type="submission" date="2017-01" db="EMBL/GenBank/DDBJ databases">
        <authorList>
            <person name="Mah S.A."/>
            <person name="Swanson W.J."/>
            <person name="Moy G.W."/>
            <person name="Vacquier V.D."/>
        </authorList>
    </citation>
    <scope>NUCLEOTIDE SEQUENCE [LARGE SCALE GENOMIC DNA]</scope>
    <source>
        <strain evidence="11 12">DSM 22694</strain>
    </source>
</reference>
<keyword evidence="3 9" id="KW-0812">Transmembrane</keyword>
<accession>A0A1P8KAM6</accession>
<dbReference type="KEGG" id="rsb:RS694_11340"/>
<feature type="domain" description="Ancillary SecYEG translocon subunit/Cell division coordinator CpoB TPR" evidence="10">
    <location>
        <begin position="17"/>
        <end position="210"/>
    </location>
</feature>
<dbReference type="InterPro" id="IPR026039">
    <property type="entry name" value="YfgM"/>
</dbReference>
<dbReference type="InterPro" id="IPR011990">
    <property type="entry name" value="TPR-like_helical_dom_sf"/>
</dbReference>
<evidence type="ECO:0000256" key="5">
    <source>
        <dbReference type="ARBA" id="ARBA00023136"/>
    </source>
</evidence>
<dbReference type="AlphaFoldDB" id="A0A1P8KAM6"/>
<dbReference type="PANTHER" id="PTHR38035">
    <property type="entry name" value="UPF0070 PROTEIN YFGM"/>
    <property type="match status" value="1"/>
</dbReference>
<evidence type="ECO:0000256" key="2">
    <source>
        <dbReference type="ARBA" id="ARBA00022475"/>
    </source>
</evidence>
<dbReference type="Gene3D" id="1.25.40.10">
    <property type="entry name" value="Tetratricopeptide repeat domain"/>
    <property type="match status" value="1"/>
</dbReference>
<dbReference type="GO" id="GO:0044877">
    <property type="term" value="F:protein-containing complex binding"/>
    <property type="evidence" value="ECO:0007669"/>
    <property type="project" value="InterPro"/>
</dbReference>
<evidence type="ECO:0000256" key="9">
    <source>
        <dbReference type="SAM" id="Phobius"/>
    </source>
</evidence>
<keyword evidence="6" id="KW-0143">Chaperone</keyword>
<comment type="subcellular location">
    <subcellularLocation>
        <location evidence="1">Cell membrane</location>
        <topology evidence="1">Single-pass type II membrane protein</topology>
    </subcellularLocation>
</comment>
<sequence>MANHLDLEEQEQLDQLKHFWAQYGNLITWLLIAVLGSFAAWNGYQYWQRSQANQASTMFDEVERVVRSGDVEKAERAFSDMKERFASTTYTYQAGLLVAKMSYEAGKADSAKTVLGWVAEKSSDKGYASIARLRLSGVLMEAKAFDEALKQLEGDIAPEFSALVLDRRGDIYAAQGKRTEAATEYQKAFKAFDERSEYRRLLEVKLNALGINPAADAPAVSAAK</sequence>
<evidence type="ECO:0000313" key="11">
    <source>
        <dbReference type="EMBL" id="APW43064.1"/>
    </source>
</evidence>
<proteinExistence type="inferred from homology"/>
<keyword evidence="4 9" id="KW-1133">Transmembrane helix</keyword>
<dbReference type="SUPFAM" id="SSF48452">
    <property type="entry name" value="TPR-like"/>
    <property type="match status" value="1"/>
</dbReference>
<keyword evidence="12" id="KW-1185">Reference proteome</keyword>